<name>A0AAD7A224_9AGAR</name>
<dbReference type="AlphaFoldDB" id="A0AAD7A224"/>
<dbReference type="EMBL" id="JARIHO010000019">
    <property type="protein sequence ID" value="KAJ7347295.1"/>
    <property type="molecule type" value="Genomic_DNA"/>
</dbReference>
<organism evidence="1 2">
    <name type="scientific">Mycena albidolilacea</name>
    <dbReference type="NCBI Taxonomy" id="1033008"/>
    <lineage>
        <taxon>Eukaryota</taxon>
        <taxon>Fungi</taxon>
        <taxon>Dikarya</taxon>
        <taxon>Basidiomycota</taxon>
        <taxon>Agaricomycotina</taxon>
        <taxon>Agaricomycetes</taxon>
        <taxon>Agaricomycetidae</taxon>
        <taxon>Agaricales</taxon>
        <taxon>Marasmiineae</taxon>
        <taxon>Mycenaceae</taxon>
        <taxon>Mycena</taxon>
    </lineage>
</organism>
<evidence type="ECO:0000313" key="2">
    <source>
        <dbReference type="Proteomes" id="UP001218218"/>
    </source>
</evidence>
<comment type="caution">
    <text evidence="1">The sequence shown here is derived from an EMBL/GenBank/DDBJ whole genome shotgun (WGS) entry which is preliminary data.</text>
</comment>
<accession>A0AAD7A224</accession>
<keyword evidence="2" id="KW-1185">Reference proteome</keyword>
<proteinExistence type="predicted"/>
<reference evidence="1" key="1">
    <citation type="submission" date="2023-03" db="EMBL/GenBank/DDBJ databases">
        <title>Massive genome expansion in bonnet fungi (Mycena s.s.) driven by repeated elements and novel gene families across ecological guilds.</title>
        <authorList>
            <consortium name="Lawrence Berkeley National Laboratory"/>
            <person name="Harder C.B."/>
            <person name="Miyauchi S."/>
            <person name="Viragh M."/>
            <person name="Kuo A."/>
            <person name="Thoen E."/>
            <person name="Andreopoulos B."/>
            <person name="Lu D."/>
            <person name="Skrede I."/>
            <person name="Drula E."/>
            <person name="Henrissat B."/>
            <person name="Morin E."/>
            <person name="Kohler A."/>
            <person name="Barry K."/>
            <person name="LaButti K."/>
            <person name="Morin E."/>
            <person name="Salamov A."/>
            <person name="Lipzen A."/>
            <person name="Mereny Z."/>
            <person name="Hegedus B."/>
            <person name="Baldrian P."/>
            <person name="Stursova M."/>
            <person name="Weitz H."/>
            <person name="Taylor A."/>
            <person name="Grigoriev I.V."/>
            <person name="Nagy L.G."/>
            <person name="Martin F."/>
            <person name="Kauserud H."/>
        </authorList>
    </citation>
    <scope>NUCLEOTIDE SEQUENCE</scope>
    <source>
        <strain evidence="1">CBHHK002</strain>
    </source>
</reference>
<protein>
    <submittedName>
        <fullName evidence="1">Uncharacterized protein</fullName>
    </submittedName>
</protein>
<evidence type="ECO:0000313" key="1">
    <source>
        <dbReference type="EMBL" id="KAJ7347295.1"/>
    </source>
</evidence>
<dbReference type="Proteomes" id="UP001218218">
    <property type="component" value="Unassembled WGS sequence"/>
</dbReference>
<sequence>MCDVLLRDSVQSWHAEHLEAESGRHGVITDVTHDFFKQEILLTSLVFSQVLLRWVVILYTWIGGQDQDHHLPHFKQLVHVIAEICMKGTGLTFDDHLFSTIPHFSNAQRNGFIEAFIGYMCSQIPEYKEPGFGMGRSSSMGPSTFNWVQALESECPGIAPVEQHKHVLSVGFALPQLLAIQHELKEELNLNGDTLLDLLDGSIVPCKIERSKALAAIFLAIEPLELKHRKGWDLN</sequence>
<gene>
    <name evidence="1" type="ORF">DFH08DRAFT_809053</name>
</gene>